<dbReference type="PANTHER" id="PTHR31268">
    <property type="match status" value="1"/>
</dbReference>
<keyword evidence="7" id="KW-1185">Reference proteome</keyword>
<evidence type="ECO:0000256" key="3">
    <source>
        <dbReference type="ARBA" id="ARBA00023277"/>
    </source>
</evidence>
<evidence type="ECO:0000256" key="4">
    <source>
        <dbReference type="ARBA" id="ARBA00049426"/>
    </source>
</evidence>
<evidence type="ECO:0000256" key="5">
    <source>
        <dbReference type="SAM" id="MobiDB-lite"/>
    </source>
</evidence>
<dbReference type="Gene3D" id="3.20.20.70">
    <property type="entry name" value="Aldolase class I"/>
    <property type="match status" value="1"/>
</dbReference>
<reference evidence="6 7" key="1">
    <citation type="journal article" date="2018" name="Mol. Biol. Evol.">
        <title>Broad Genomic Sampling Reveals a Smut Pathogenic Ancestry of the Fungal Clade Ustilaginomycotina.</title>
        <authorList>
            <person name="Kijpornyongpan T."/>
            <person name="Mondo S.J."/>
            <person name="Barry K."/>
            <person name="Sandor L."/>
            <person name="Lee J."/>
            <person name="Lipzen A."/>
            <person name="Pangilinan J."/>
            <person name="LaButti K."/>
            <person name="Hainaut M."/>
            <person name="Henrissat B."/>
            <person name="Grigoriev I.V."/>
            <person name="Spatafora J.W."/>
            <person name="Aime M.C."/>
        </authorList>
    </citation>
    <scope>NUCLEOTIDE SEQUENCE [LARGE SCALE GENOMIC DNA]</scope>
    <source>
        <strain evidence="6 7">MCA 4186</strain>
    </source>
</reference>
<dbReference type="InterPro" id="IPR008811">
    <property type="entry name" value="Glycosyl_hydrolases_36"/>
</dbReference>
<evidence type="ECO:0000313" key="6">
    <source>
        <dbReference type="EMBL" id="PWN95959.1"/>
    </source>
</evidence>
<organism evidence="6 7">
    <name type="scientific">Tilletiopsis washingtonensis</name>
    <dbReference type="NCBI Taxonomy" id="58919"/>
    <lineage>
        <taxon>Eukaryota</taxon>
        <taxon>Fungi</taxon>
        <taxon>Dikarya</taxon>
        <taxon>Basidiomycota</taxon>
        <taxon>Ustilaginomycotina</taxon>
        <taxon>Exobasidiomycetes</taxon>
        <taxon>Entylomatales</taxon>
        <taxon>Entylomatales incertae sedis</taxon>
        <taxon>Tilletiopsis</taxon>
    </lineage>
</organism>
<comment type="catalytic activity">
    <reaction evidence="1">
        <text>Hydrolysis of terminal, non-reducing alpha-D-galactose residues in alpha-D-galactosides, including galactose oligosaccharides, galactomannans and galactolipids.</text>
        <dbReference type="EC" id="3.2.1.22"/>
    </reaction>
</comment>
<dbReference type="OrthoDB" id="4664297at2759"/>
<proteinExistence type="inferred from homology"/>
<accession>A0A316Z304</accession>
<dbReference type="EMBL" id="KZ819301">
    <property type="protein sequence ID" value="PWN95959.1"/>
    <property type="molecule type" value="Genomic_DNA"/>
</dbReference>
<comment type="similarity">
    <text evidence="2">Belongs to the glycosyl hydrolases 36 family.</text>
</comment>
<evidence type="ECO:0000256" key="2">
    <source>
        <dbReference type="ARBA" id="ARBA00007240"/>
    </source>
</evidence>
<feature type="region of interest" description="Disordered" evidence="5">
    <location>
        <begin position="294"/>
        <end position="348"/>
    </location>
</feature>
<dbReference type="RefSeq" id="XP_025596238.1">
    <property type="nucleotide sequence ID" value="XM_025738938.1"/>
</dbReference>
<dbReference type="Proteomes" id="UP000245946">
    <property type="component" value="Unassembled WGS sequence"/>
</dbReference>
<protein>
    <recommendedName>
        <fullName evidence="8">Alpha-galactosidase</fullName>
    </recommendedName>
</protein>
<dbReference type="SUPFAM" id="SSF51445">
    <property type="entry name" value="(Trans)glycosidases"/>
    <property type="match status" value="1"/>
</dbReference>
<evidence type="ECO:0000256" key="1">
    <source>
        <dbReference type="ARBA" id="ARBA00001255"/>
    </source>
</evidence>
<sequence length="1016" mass="106173">MPQPAAVPLFEPRLGSALHIRQARHLVVHASHLPAPGGGSLQAWHSAAASDAAAGGDSSAEWSAVPFVAAPHSSGAVARVPLADDAETRITYRLLADEGSVTWFGDEHSDIRVHSSSSSSSGAASLPLLRDVLHTELQLVAGEDGVARLTAPAGRSRFAAVDGVSQVMALESTQRTWHTSRLCAPAELSSETEAPVLLLRLELPSPAVLVLVALSDTQASSGLVKAHGPHSSALGLDIIASPTLGAQAQGTVLAALCTPSDMQATVSRVLDAARVHLIQAEQLAYSLRPRLSAPVSPDRLSDSGVFCDESKDSASGSTAEPSEAGDEPLATGARSPADELPSPTLTGPGPLDASRGLALCTWEALSHQRPYLSMVLDALAALEERAPGATTALLLDDGWACTSSSGFGRGRLDAACLDPALLDAPAPEDPDALASYISAVHERFPAVRDFGVWLTLIGYWDGVSAEEYGPLQRATLQGPDGPCEALLPAIESLDAFWDKTLGGLAEAGVTFVKLDAQGELASMRLEGSSSFGSEEALYVRAAQRAFDTAASRHLGPNAVIHCMAMGKGQPASLRALAPASTGQWRSTDDIVPGHTDAARWLLVHAARIVMLFDGSHQPDADMLCTSNVGALEAQAQARFRAVYSGARIFTSDRASAEREAADALQSLLAPTRSKSGIIAATRPLQAQDAARLLPGSMWEDVTSNADGAALVVAQPRQLAEQVAVSSIAAFNVRAGDASTVGTLRTCDIADALAGSSAHDVAVCDASCEDFAVVTQAELAAQSDRLGCAPVLPIRLAVGESRSWSVAPLLALGDDVQAACLGLKDKYLPLAALRSLRTSSVQAKPQTLSLVHSAPTFQGLSPSAILLAVMLILTNTLHAISSHFMLLAPLRRILLLVQTQLARRASVVPAQLRDSHVVVDRQERSLALRSAPPTQSAKRQELVALVDRAGTLVFFLSRAATPRITIDDVPVSLSHITTRAVAAGLVVELDMLAACAAPEVASQSRADCCWEVRLSLE</sequence>
<dbReference type="InterPro" id="IPR017853">
    <property type="entry name" value="GH"/>
</dbReference>
<gene>
    <name evidence="6" type="ORF">FA09DRAFT_101095</name>
</gene>
<dbReference type="STRING" id="58919.A0A316Z304"/>
<dbReference type="GO" id="GO:0004557">
    <property type="term" value="F:alpha-galactosidase activity"/>
    <property type="evidence" value="ECO:0007669"/>
    <property type="project" value="UniProtKB-EC"/>
</dbReference>
<dbReference type="AlphaFoldDB" id="A0A316Z304"/>
<comment type="catalytic activity">
    <reaction evidence="4">
        <text>alpha-D-galactosyl-(1-&gt;3)-1D-myo-inositol + sucrose = raffinose + myo-inositol</text>
        <dbReference type="Rhea" id="RHEA:20161"/>
        <dbReference type="ChEBI" id="CHEBI:16634"/>
        <dbReference type="ChEBI" id="CHEBI:17268"/>
        <dbReference type="ChEBI" id="CHEBI:17505"/>
        <dbReference type="ChEBI" id="CHEBI:17992"/>
        <dbReference type="EC" id="2.4.1.82"/>
    </reaction>
</comment>
<dbReference type="GeneID" id="37266484"/>
<name>A0A316Z304_9BASI</name>
<dbReference type="PANTHER" id="PTHR31268:SF32">
    <property type="entry name" value="GALACTINOL--SUCROSE GALACTOSYLTRANSFERASE 2-RELATED"/>
    <property type="match status" value="1"/>
</dbReference>
<dbReference type="GO" id="GO:0047274">
    <property type="term" value="F:galactinol-sucrose galactosyltransferase activity"/>
    <property type="evidence" value="ECO:0007669"/>
    <property type="project" value="UniProtKB-EC"/>
</dbReference>
<dbReference type="InterPro" id="IPR013785">
    <property type="entry name" value="Aldolase_TIM"/>
</dbReference>
<evidence type="ECO:0000313" key="7">
    <source>
        <dbReference type="Proteomes" id="UP000245946"/>
    </source>
</evidence>
<keyword evidence="3" id="KW-0119">Carbohydrate metabolism</keyword>
<evidence type="ECO:0008006" key="8">
    <source>
        <dbReference type="Google" id="ProtNLM"/>
    </source>
</evidence>